<dbReference type="PRINTS" id="PR00765">
    <property type="entry name" value="CRBOXYPTASEA"/>
</dbReference>
<keyword evidence="4" id="KW-0645">Protease</keyword>
<keyword evidence="9" id="KW-0482">Metalloprotease</keyword>
<dbReference type="InterPro" id="IPR000834">
    <property type="entry name" value="Peptidase_M14"/>
</dbReference>
<keyword evidence="14" id="KW-1185">Reference proteome</keyword>
<keyword evidence="6" id="KW-0732">Signal</keyword>
<evidence type="ECO:0000259" key="12">
    <source>
        <dbReference type="PROSITE" id="PS52035"/>
    </source>
</evidence>
<evidence type="ECO:0000256" key="3">
    <source>
        <dbReference type="ARBA" id="ARBA00022645"/>
    </source>
</evidence>
<evidence type="ECO:0000256" key="10">
    <source>
        <dbReference type="ARBA" id="ARBA00023157"/>
    </source>
</evidence>
<dbReference type="PROSITE" id="PS00132">
    <property type="entry name" value="CARBOXYPEPT_ZN_1"/>
    <property type="match status" value="1"/>
</dbReference>
<comment type="similarity">
    <text evidence="2 11">Belongs to the peptidase M14 family.</text>
</comment>
<dbReference type="InterPro" id="IPR036990">
    <property type="entry name" value="M14A-like_propep"/>
</dbReference>
<comment type="cofactor">
    <cofactor evidence="1">
        <name>Zn(2+)</name>
        <dbReference type="ChEBI" id="CHEBI:29105"/>
    </cofactor>
</comment>
<evidence type="ECO:0000256" key="5">
    <source>
        <dbReference type="ARBA" id="ARBA00022723"/>
    </source>
</evidence>
<dbReference type="GO" id="GO:0004181">
    <property type="term" value="F:metallocarboxypeptidase activity"/>
    <property type="evidence" value="ECO:0007669"/>
    <property type="project" value="InterPro"/>
</dbReference>
<evidence type="ECO:0000313" key="14">
    <source>
        <dbReference type="Proteomes" id="UP000694567"/>
    </source>
</evidence>
<organism evidence="13 14">
    <name type="scientific">Bubo bubo</name>
    <name type="common">Eurasian eagle-owl</name>
    <name type="synonym">Strix bubo</name>
    <dbReference type="NCBI Taxonomy" id="30461"/>
    <lineage>
        <taxon>Eukaryota</taxon>
        <taxon>Metazoa</taxon>
        <taxon>Chordata</taxon>
        <taxon>Craniata</taxon>
        <taxon>Vertebrata</taxon>
        <taxon>Euteleostomi</taxon>
        <taxon>Archelosauria</taxon>
        <taxon>Archosauria</taxon>
        <taxon>Dinosauria</taxon>
        <taxon>Saurischia</taxon>
        <taxon>Theropoda</taxon>
        <taxon>Coelurosauria</taxon>
        <taxon>Aves</taxon>
        <taxon>Neognathae</taxon>
        <taxon>Neoaves</taxon>
        <taxon>Telluraves</taxon>
        <taxon>Strigiformes</taxon>
        <taxon>Strigidae</taxon>
        <taxon>Bubo</taxon>
    </lineage>
</organism>
<name>A0A8C0FAG3_BUBBB</name>
<dbReference type="FunFam" id="3.40.630.10:FF:000084">
    <property type="entry name" value="Carboxypeptidase B2"/>
    <property type="match status" value="2"/>
</dbReference>
<dbReference type="PANTHER" id="PTHR11705:SF18">
    <property type="entry name" value="CARBOXYPEPTIDASE A6"/>
    <property type="match status" value="1"/>
</dbReference>
<dbReference type="SMART" id="SM00631">
    <property type="entry name" value="Zn_pept"/>
    <property type="match status" value="1"/>
</dbReference>
<keyword evidence="10" id="KW-1015">Disulfide bond</keyword>
<evidence type="ECO:0000256" key="11">
    <source>
        <dbReference type="PROSITE-ProRule" id="PRU01379"/>
    </source>
</evidence>
<evidence type="ECO:0000313" key="13">
    <source>
        <dbReference type="Ensembl" id="ENSBOBP00000014722.1"/>
    </source>
</evidence>
<sequence length="334" mass="38565">MVTDVRVSQNTSRSLLPYLQQANIQYTILISDLQKAIENQTGLRSYRNRRSLSGYNYEVYHSLEEIQGWMHHLNKTHSDLIHMFSVGKSYEGRPLFVLKLGKRSRPYKKAVWIDCGIHAREWIGPAFCQWFVKEALQTYQTDPAMKKMLTQLYFYIMPVFNVDGYQFSWTNVSSISNEGASFHPCDDTYCGPFPESEPEVKAVAHFLRRHRKQIKAYLSFHAYAQMLLYPYSYKYATIPNFNCVESAAYNAVNALQSAYGIRYRYGPASSTLYVSSGSSMDWAYKNGIPYAFAFELRDTGHFGFLLPETLIKPTCTETMLAVKNITLHLLKKCH</sequence>
<dbReference type="SUPFAM" id="SSF53187">
    <property type="entry name" value="Zn-dependent exopeptidases"/>
    <property type="match status" value="1"/>
</dbReference>
<evidence type="ECO:0000256" key="9">
    <source>
        <dbReference type="ARBA" id="ARBA00023049"/>
    </source>
</evidence>
<feature type="domain" description="Peptidase M14" evidence="12">
    <location>
        <begin position="59"/>
        <end position="329"/>
    </location>
</feature>
<dbReference type="PROSITE" id="PS52035">
    <property type="entry name" value="PEPTIDASE_M14"/>
    <property type="match status" value="1"/>
</dbReference>
<proteinExistence type="inferred from homology"/>
<accession>A0A8C0FAG3</accession>
<evidence type="ECO:0000256" key="4">
    <source>
        <dbReference type="ARBA" id="ARBA00022670"/>
    </source>
</evidence>
<dbReference type="PROSITE" id="PS00133">
    <property type="entry name" value="CARBOXYPEPT_ZN_2"/>
    <property type="match status" value="1"/>
</dbReference>
<dbReference type="Ensembl" id="ENSBOBT00000015061.1">
    <property type="protein sequence ID" value="ENSBOBP00000014722.1"/>
    <property type="gene ID" value="ENSBOBG00000009248.1"/>
</dbReference>
<dbReference type="AlphaFoldDB" id="A0A8C0FAG3"/>
<keyword evidence="8" id="KW-0862">Zinc</keyword>
<reference evidence="13" key="2">
    <citation type="submission" date="2025-09" db="UniProtKB">
        <authorList>
            <consortium name="Ensembl"/>
        </authorList>
    </citation>
    <scope>IDENTIFICATION</scope>
</reference>
<evidence type="ECO:0000256" key="6">
    <source>
        <dbReference type="ARBA" id="ARBA00022729"/>
    </source>
</evidence>
<evidence type="ECO:0000256" key="2">
    <source>
        <dbReference type="ARBA" id="ARBA00005988"/>
    </source>
</evidence>
<dbReference type="GO" id="GO:0006508">
    <property type="term" value="P:proteolysis"/>
    <property type="evidence" value="ECO:0007669"/>
    <property type="project" value="UniProtKB-KW"/>
</dbReference>
<dbReference type="Pfam" id="PF00246">
    <property type="entry name" value="Peptidase_M14"/>
    <property type="match status" value="2"/>
</dbReference>
<dbReference type="GO" id="GO:0005615">
    <property type="term" value="C:extracellular space"/>
    <property type="evidence" value="ECO:0007669"/>
    <property type="project" value="TreeGrafter"/>
</dbReference>
<reference evidence="13" key="1">
    <citation type="submission" date="2025-08" db="UniProtKB">
        <authorList>
            <consortium name="Ensembl"/>
        </authorList>
    </citation>
    <scope>IDENTIFICATION</scope>
</reference>
<evidence type="ECO:0000256" key="1">
    <source>
        <dbReference type="ARBA" id="ARBA00001947"/>
    </source>
</evidence>
<dbReference type="SUPFAM" id="SSF54897">
    <property type="entry name" value="Protease propeptides/inhibitors"/>
    <property type="match status" value="1"/>
</dbReference>
<dbReference type="Gene3D" id="3.30.70.340">
    <property type="entry name" value="Metallocarboxypeptidase-like"/>
    <property type="match status" value="1"/>
</dbReference>
<keyword evidence="7" id="KW-0378">Hydrolase</keyword>
<keyword evidence="3" id="KW-0121">Carboxypeptidase</keyword>
<dbReference type="Pfam" id="PF02244">
    <property type="entry name" value="Propep_M14"/>
    <property type="match status" value="1"/>
</dbReference>
<evidence type="ECO:0000256" key="7">
    <source>
        <dbReference type="ARBA" id="ARBA00022801"/>
    </source>
</evidence>
<keyword evidence="5" id="KW-0479">Metal-binding</keyword>
<evidence type="ECO:0000256" key="8">
    <source>
        <dbReference type="ARBA" id="ARBA00022833"/>
    </source>
</evidence>
<dbReference type="InterPro" id="IPR057247">
    <property type="entry name" value="CARBOXYPEPT_ZN_2"/>
</dbReference>
<protein>
    <submittedName>
        <fullName evidence="13">Carboxypeptidase A6</fullName>
    </submittedName>
</protein>
<dbReference type="InterPro" id="IPR003146">
    <property type="entry name" value="M14A_act_pep"/>
</dbReference>
<feature type="active site" description="Proton donor/acceptor" evidence="11">
    <location>
        <position position="295"/>
    </location>
</feature>
<dbReference type="Gene3D" id="3.40.630.10">
    <property type="entry name" value="Zn peptidases"/>
    <property type="match status" value="2"/>
</dbReference>
<dbReference type="PANTHER" id="PTHR11705">
    <property type="entry name" value="PROTEASE FAMILY M14 CARBOXYPEPTIDASE A,B"/>
    <property type="match status" value="1"/>
</dbReference>
<dbReference type="Proteomes" id="UP000694567">
    <property type="component" value="Unplaced"/>
</dbReference>
<dbReference type="InterPro" id="IPR057246">
    <property type="entry name" value="CARBOXYPEPT_ZN_1"/>
</dbReference>
<dbReference type="GO" id="GO:0008270">
    <property type="term" value="F:zinc ion binding"/>
    <property type="evidence" value="ECO:0007669"/>
    <property type="project" value="InterPro"/>
</dbReference>